<sequence length="154" mass="18127">KQMNTFDDFEKKIIEVKNFYIEFFKKTLVMNGQGVDPDFTLSEIKALAAFRGDKNYTMGELSKNAQVAMPSMTEMIDKLEGHGMAERYRDLNDRRVVKVRLTPKGKKLRKEFMQKRLKDMKEIFGKLSKRELDDLIESLKRARHILEKVEVPHQ</sequence>
<keyword evidence="1" id="KW-0805">Transcription regulation</keyword>
<comment type="caution">
    <text evidence="5">The sequence shown here is derived from an EMBL/GenBank/DDBJ whole genome shotgun (WGS) entry which is preliminary data.</text>
</comment>
<protein>
    <recommendedName>
        <fullName evidence="4">HTH marR-type domain-containing protein</fullName>
    </recommendedName>
</protein>
<feature type="domain" description="HTH marR-type" evidence="4">
    <location>
        <begin position="1"/>
        <end position="144"/>
    </location>
</feature>
<dbReference type="InterPro" id="IPR036388">
    <property type="entry name" value="WH-like_DNA-bd_sf"/>
</dbReference>
<dbReference type="SMART" id="SM00347">
    <property type="entry name" value="HTH_MARR"/>
    <property type="match status" value="1"/>
</dbReference>
<dbReference type="SUPFAM" id="SSF46785">
    <property type="entry name" value="Winged helix' DNA-binding domain"/>
    <property type="match status" value="1"/>
</dbReference>
<accession>X0W1Q5</accession>
<evidence type="ECO:0000256" key="3">
    <source>
        <dbReference type="ARBA" id="ARBA00023163"/>
    </source>
</evidence>
<dbReference type="PRINTS" id="PR00598">
    <property type="entry name" value="HTHMARR"/>
</dbReference>
<evidence type="ECO:0000259" key="4">
    <source>
        <dbReference type="PROSITE" id="PS50995"/>
    </source>
</evidence>
<dbReference type="Gene3D" id="1.10.10.10">
    <property type="entry name" value="Winged helix-like DNA-binding domain superfamily/Winged helix DNA-binding domain"/>
    <property type="match status" value="1"/>
</dbReference>
<dbReference type="GO" id="GO:0003700">
    <property type="term" value="F:DNA-binding transcription factor activity"/>
    <property type="evidence" value="ECO:0007669"/>
    <property type="project" value="InterPro"/>
</dbReference>
<organism evidence="5">
    <name type="scientific">marine sediment metagenome</name>
    <dbReference type="NCBI Taxonomy" id="412755"/>
    <lineage>
        <taxon>unclassified sequences</taxon>
        <taxon>metagenomes</taxon>
        <taxon>ecological metagenomes</taxon>
    </lineage>
</organism>
<name>X0W1Q5_9ZZZZ</name>
<reference evidence="5" key="1">
    <citation type="journal article" date="2014" name="Front. Microbiol.">
        <title>High frequency of phylogenetically diverse reductive dehalogenase-homologous genes in deep subseafloor sedimentary metagenomes.</title>
        <authorList>
            <person name="Kawai M."/>
            <person name="Futagami T."/>
            <person name="Toyoda A."/>
            <person name="Takaki Y."/>
            <person name="Nishi S."/>
            <person name="Hori S."/>
            <person name="Arai W."/>
            <person name="Tsubouchi T."/>
            <person name="Morono Y."/>
            <person name="Uchiyama I."/>
            <person name="Ito T."/>
            <person name="Fujiyama A."/>
            <person name="Inagaki F."/>
            <person name="Takami H."/>
        </authorList>
    </citation>
    <scope>NUCLEOTIDE SEQUENCE</scope>
    <source>
        <strain evidence="5">Expedition CK06-06</strain>
    </source>
</reference>
<evidence type="ECO:0000256" key="2">
    <source>
        <dbReference type="ARBA" id="ARBA00023125"/>
    </source>
</evidence>
<dbReference type="PROSITE" id="PS50995">
    <property type="entry name" value="HTH_MARR_2"/>
    <property type="match status" value="1"/>
</dbReference>
<proteinExistence type="predicted"/>
<keyword evidence="2" id="KW-0238">DNA-binding</keyword>
<evidence type="ECO:0000256" key="1">
    <source>
        <dbReference type="ARBA" id="ARBA00023015"/>
    </source>
</evidence>
<dbReference type="InterPro" id="IPR036390">
    <property type="entry name" value="WH_DNA-bd_sf"/>
</dbReference>
<feature type="non-terminal residue" evidence="5">
    <location>
        <position position="1"/>
    </location>
</feature>
<dbReference type="PANTHER" id="PTHR42756">
    <property type="entry name" value="TRANSCRIPTIONAL REGULATOR, MARR"/>
    <property type="match status" value="1"/>
</dbReference>
<dbReference type="AlphaFoldDB" id="X0W1Q5"/>
<dbReference type="Pfam" id="PF01047">
    <property type="entry name" value="MarR"/>
    <property type="match status" value="1"/>
</dbReference>
<dbReference type="PANTHER" id="PTHR42756:SF1">
    <property type="entry name" value="TRANSCRIPTIONAL REPRESSOR OF EMRAB OPERON"/>
    <property type="match status" value="1"/>
</dbReference>
<gene>
    <name evidence="5" type="ORF">S01H1_59080</name>
</gene>
<dbReference type="InterPro" id="IPR000835">
    <property type="entry name" value="HTH_MarR-typ"/>
</dbReference>
<evidence type="ECO:0000313" key="5">
    <source>
        <dbReference type="EMBL" id="GAG24734.1"/>
    </source>
</evidence>
<keyword evidence="3" id="KW-0804">Transcription</keyword>
<dbReference type="EMBL" id="BARS01038623">
    <property type="protein sequence ID" value="GAG24734.1"/>
    <property type="molecule type" value="Genomic_DNA"/>
</dbReference>
<dbReference type="GO" id="GO:0003677">
    <property type="term" value="F:DNA binding"/>
    <property type="evidence" value="ECO:0007669"/>
    <property type="project" value="UniProtKB-KW"/>
</dbReference>